<feature type="coiled-coil region" evidence="1">
    <location>
        <begin position="233"/>
        <end position="391"/>
    </location>
</feature>
<dbReference type="PANTHER" id="PTHR23159:SF60">
    <property type="entry name" value="SPINDLE ASSEMBLY ABNORMAL PROTEIN 4"/>
    <property type="match status" value="1"/>
</dbReference>
<dbReference type="PANTHER" id="PTHR23159">
    <property type="entry name" value="CENTROSOMAL PROTEIN 2"/>
    <property type="match status" value="1"/>
</dbReference>
<dbReference type="Gene3D" id="3.40.50.300">
    <property type="entry name" value="P-loop containing nucleotide triphosphate hydrolases"/>
    <property type="match status" value="2"/>
</dbReference>
<comment type="caution">
    <text evidence="3">The sequence shown here is derived from an EMBL/GenBank/DDBJ whole genome shotgun (WGS) entry which is preliminary data.</text>
</comment>
<evidence type="ECO:0000256" key="1">
    <source>
        <dbReference type="SAM" id="Coils"/>
    </source>
</evidence>
<dbReference type="Pfam" id="PF13558">
    <property type="entry name" value="SbcC_Walker_B"/>
    <property type="match status" value="1"/>
</dbReference>
<name>A0A0W1JKM4_DESHA</name>
<feature type="coiled-coil region" evidence="1">
    <location>
        <begin position="886"/>
        <end position="999"/>
    </location>
</feature>
<evidence type="ECO:0000313" key="3">
    <source>
        <dbReference type="EMBL" id="KTE91838.1"/>
    </source>
</evidence>
<evidence type="ECO:0000256" key="2">
    <source>
        <dbReference type="SAM" id="MobiDB-lite"/>
    </source>
</evidence>
<protein>
    <recommendedName>
        <fullName evidence="5">TIGR02680 family protein</fullName>
    </recommendedName>
</protein>
<feature type="coiled-coil region" evidence="1">
    <location>
        <begin position="753"/>
        <end position="787"/>
    </location>
</feature>
<sequence length="1362" mass="159303">MGRWQMKRAGVLNFWYYDEEEFLFEEGRLILRGTNGSGKSVTMQSFIPLVLDGDKRPERLDPFGSRDRRLEYYLLGEADQGHTDRTGYLWLEFYHPEKELYKSVGIGLRARRGVPQLGFWGFLIDDGRRIGQDFHLYDYPLWLEQGKKVPLNRKNLEEKIASGGQVVQEQAAYRDLVNKALFGFRESESYKDLLKLLLELRSPKLSKDFKPSSIYEILTNALPPLLEEELGSLSDLLEDMDQITDHLEELQDHLKELQKIEKVYDTYNRFLLKKHSAQVLELGDKYDHFTNQVSVYETKLAELEKQQQDIQQLLETSKQRLTTVEAELEILNRSEAMEKQRELELLEDQVKGIDKRLIGMKERIESSQQRLIKMGQEIAATEERLKMLTLEQIETLSRLEDSARIMEFREHDIYHGIWLRGIPQEGQWSKPWLQDLDTHRQKLAAAYQTAQEEGEAARAAAEAELKWGEICKERASVEVEQEVQRENLEAIKETMRENLVQWQRNLEQIVINGEQLREILQALTEISAKNRFYEPVRRPALQAYEQKKQSFMEQALHWQQQRQSLLDERRSLEKELEEWEQTREPEPRRTEGRSLSRQGRAKGTGAPLFAVCEFASSLDEKGQAQLEETLEQAGLLDAWIFPGGQVTILDQEQGEEIWIEPEYVVQGETLASVLSPTPSQESGLNEEDIRRALNCFGWLSSGKSSSEKRKASSIYLTGEGYYQLGPLAGVNSSKPRAEYIGKETRLRTKQLMIARIEGEIKGLIKEIAEVDENIAALNQQRQVMEKEMATFPHDKDLQAQLDVLLEWSYRLNEIMNQEQKVETWYKQRVGLWRDLQVRLVEQTVEWSGLKKERQLREAVELCGSYRSDVSELSSLWARYQETSKYMENQKQQHLDLQGMVEEDEEERLELEEQKGKHSIQINQLLKLMAEMDIEEVHRQIKEGKAEKVSLNKAIEELYKEQTEQGKELGRVITELSNNRVSLTDSSKNLDEEIKRWREETQLGLIPQWKEAFAFAVDDRLIRQVCKQIMKELSSLFQNTKEEQINRNLYEEFNKSQANLRDYMLEIDNLDSGRLIITSKRDRLNPLPPSKLLDELTELENEQRILLTARDRELYEEIIIGSVGKAIRNRIHRARDWTARMDGLMKQRNTSSGLKLSLKWIPLGQKTEKELDTQTLIELLMRDAERMDDEEFEKILTHFRTRILRAKQEAQDEKESLRRYIYQMLDYRAWFEFKLEHRKGEQSNYTELTDSKFNVLSGGEKAMAMYIPLFAAAYSRYSDAAPEAPKIISLDEAFAGVDDANMRDMFQLLTDMGFDYMMTSQVLWGCYDTVPSLAIYEIYRPRDTDVITLFHYRWNGKTRSLIE</sequence>
<dbReference type="Proteomes" id="UP000054623">
    <property type="component" value="Unassembled WGS sequence"/>
</dbReference>
<dbReference type="InterPro" id="IPR027417">
    <property type="entry name" value="P-loop_NTPase"/>
</dbReference>
<feature type="compositionally biased region" description="Basic and acidic residues" evidence="2">
    <location>
        <begin position="576"/>
        <end position="594"/>
    </location>
</feature>
<keyword evidence="1" id="KW-0175">Coiled coil</keyword>
<feature type="region of interest" description="Disordered" evidence="2">
    <location>
        <begin position="576"/>
        <end position="602"/>
    </location>
</feature>
<reference evidence="3 4" key="1">
    <citation type="submission" date="2015-12" db="EMBL/GenBank/DDBJ databases">
        <title>Draft Genome Sequence of Desulfitobacterium hafniense Strain DH, a Sulfate-reducing Bacterium Isolated from Paddy Soils.</title>
        <authorList>
            <person name="Bao P."/>
            <person name="Zhang X."/>
            <person name="Li G."/>
        </authorList>
    </citation>
    <scope>NUCLEOTIDE SEQUENCE [LARGE SCALE GENOMIC DNA]</scope>
    <source>
        <strain evidence="3 4">DH</strain>
    </source>
</reference>
<feature type="coiled-coil region" evidence="1">
    <location>
        <begin position="485"/>
        <end position="512"/>
    </location>
</feature>
<evidence type="ECO:0008006" key="5">
    <source>
        <dbReference type="Google" id="ProtNLM"/>
    </source>
</evidence>
<dbReference type="NCBIfam" id="TIGR02680">
    <property type="entry name" value="TIGR02680 family protein"/>
    <property type="match status" value="1"/>
</dbReference>
<evidence type="ECO:0000313" key="4">
    <source>
        <dbReference type="Proteomes" id="UP000054623"/>
    </source>
</evidence>
<organism evidence="3 4">
    <name type="scientific">Desulfitobacterium hafniense</name>
    <name type="common">Desulfitobacterium frappieri</name>
    <dbReference type="NCBI Taxonomy" id="49338"/>
    <lineage>
        <taxon>Bacteria</taxon>
        <taxon>Bacillati</taxon>
        <taxon>Bacillota</taxon>
        <taxon>Clostridia</taxon>
        <taxon>Eubacteriales</taxon>
        <taxon>Desulfitobacteriaceae</taxon>
        <taxon>Desulfitobacterium</taxon>
    </lineage>
</organism>
<dbReference type="RefSeq" id="WP_011459216.1">
    <property type="nucleotide sequence ID" value="NZ_LOCK01000018.1"/>
</dbReference>
<dbReference type="InterPro" id="IPR013496">
    <property type="entry name" value="CHP02680"/>
</dbReference>
<accession>A0A0W1JKM4</accession>
<dbReference type="SUPFAM" id="SSF52540">
    <property type="entry name" value="P-loop containing nucleoside triphosphate hydrolases"/>
    <property type="match status" value="1"/>
</dbReference>
<dbReference type="EMBL" id="LOCK01000018">
    <property type="protein sequence ID" value="KTE91838.1"/>
    <property type="molecule type" value="Genomic_DNA"/>
</dbReference>
<proteinExistence type="predicted"/>
<dbReference type="OrthoDB" id="9776649at2"/>
<gene>
    <name evidence="3" type="ORF">AT727_20390</name>
</gene>